<keyword evidence="3" id="KW-1185">Reference proteome</keyword>
<gene>
    <name evidence="2" type="ORF">SNEC2469_LOCUS17763</name>
</gene>
<protein>
    <submittedName>
        <fullName evidence="2">Uncharacterized protein</fullName>
    </submittedName>
</protein>
<sequence length="113" mass="11873">MLTGAVGLMAILLKGCGDAVYDTLEEAQAAVCGGSQCKDFCDCCVAGNFGNISRVKGSAIREVTEEESRQDSNFGYCGHQFDTKPGSELGYPCRQDVGAVEEWCGDVTTTTGA</sequence>
<feature type="signal peptide" evidence="1">
    <location>
        <begin position="1"/>
        <end position="19"/>
    </location>
</feature>
<reference evidence="2" key="1">
    <citation type="submission" date="2021-02" db="EMBL/GenBank/DDBJ databases">
        <authorList>
            <person name="Dougan E. K."/>
            <person name="Rhodes N."/>
            <person name="Thang M."/>
            <person name="Chan C."/>
        </authorList>
    </citation>
    <scope>NUCLEOTIDE SEQUENCE</scope>
</reference>
<name>A0A812VDW9_9DINO</name>
<keyword evidence="1" id="KW-0732">Signal</keyword>
<evidence type="ECO:0000313" key="3">
    <source>
        <dbReference type="Proteomes" id="UP000601435"/>
    </source>
</evidence>
<organism evidence="2 3">
    <name type="scientific">Symbiodinium necroappetens</name>
    <dbReference type="NCBI Taxonomy" id="1628268"/>
    <lineage>
        <taxon>Eukaryota</taxon>
        <taxon>Sar</taxon>
        <taxon>Alveolata</taxon>
        <taxon>Dinophyceae</taxon>
        <taxon>Suessiales</taxon>
        <taxon>Symbiodiniaceae</taxon>
        <taxon>Symbiodinium</taxon>
    </lineage>
</organism>
<comment type="caution">
    <text evidence="2">The sequence shown here is derived from an EMBL/GenBank/DDBJ whole genome shotgun (WGS) entry which is preliminary data.</text>
</comment>
<proteinExistence type="predicted"/>
<dbReference type="EMBL" id="CAJNJA010029572">
    <property type="protein sequence ID" value="CAE7630750.1"/>
    <property type="molecule type" value="Genomic_DNA"/>
</dbReference>
<dbReference type="OrthoDB" id="406718at2759"/>
<dbReference type="Proteomes" id="UP000601435">
    <property type="component" value="Unassembled WGS sequence"/>
</dbReference>
<dbReference type="AlphaFoldDB" id="A0A812VDW9"/>
<evidence type="ECO:0000256" key="1">
    <source>
        <dbReference type="SAM" id="SignalP"/>
    </source>
</evidence>
<evidence type="ECO:0000313" key="2">
    <source>
        <dbReference type="EMBL" id="CAE7630750.1"/>
    </source>
</evidence>
<feature type="chain" id="PRO_5032576565" evidence="1">
    <location>
        <begin position="20"/>
        <end position="113"/>
    </location>
</feature>
<accession>A0A812VDW9</accession>